<protein>
    <recommendedName>
        <fullName evidence="1">Tail spike TSP1/Gp66 N-terminal domain-containing protein</fullName>
    </recommendedName>
</protein>
<dbReference type="Gene3D" id="3.40.50.1110">
    <property type="entry name" value="SGNH hydrolase"/>
    <property type="match status" value="1"/>
</dbReference>
<organism evidence="3 4">
    <name type="scientific">Limnobaculum xujianqingii</name>
    <dbReference type="NCBI Taxonomy" id="2738837"/>
    <lineage>
        <taxon>Bacteria</taxon>
        <taxon>Pseudomonadati</taxon>
        <taxon>Pseudomonadota</taxon>
        <taxon>Gammaproteobacteria</taxon>
        <taxon>Enterobacterales</taxon>
        <taxon>Budviciaceae</taxon>
        <taxon>Limnobaculum</taxon>
    </lineage>
</organism>
<gene>
    <name evidence="3" type="ORF">I2492_15580</name>
    <name evidence="2" type="ORF">I2493_16420</name>
</gene>
<name>A0A9D7AKN0_9GAMM</name>
<dbReference type="Gene3D" id="2.10.10.80">
    <property type="match status" value="1"/>
</dbReference>
<keyword evidence="5" id="KW-1185">Reference proteome</keyword>
<comment type="caution">
    <text evidence="3">The sequence shown here is derived from an EMBL/GenBank/DDBJ whole genome shotgun (WGS) entry which is preliminary data.</text>
</comment>
<dbReference type="InterPro" id="IPR040775">
    <property type="entry name" value="Tail_spike_N"/>
</dbReference>
<dbReference type="EMBL" id="JADRCQ010000005">
    <property type="protein sequence ID" value="MBK5074592.1"/>
    <property type="molecule type" value="Genomic_DNA"/>
</dbReference>
<evidence type="ECO:0000313" key="5">
    <source>
        <dbReference type="Proteomes" id="UP001296969"/>
    </source>
</evidence>
<evidence type="ECO:0000313" key="2">
    <source>
        <dbReference type="EMBL" id="MBK5074592.1"/>
    </source>
</evidence>
<dbReference type="AlphaFoldDB" id="A0A9D7AKN0"/>
<reference evidence="3 5" key="1">
    <citation type="submission" date="2020-11" db="EMBL/GenBank/DDBJ databases">
        <title>Insectihabitans protaetiae gen. nov. sp. nov. and Insectihabitans allomyrinae sp. nov., isolated from larvae of Protaetia brevitarsis seulensis and Allomyrina dichotoma, respectively.</title>
        <authorList>
            <person name="Lee S.D."/>
            <person name="Byeon Y.-S."/>
            <person name="Kim S.-M."/>
            <person name="Yang H.L."/>
            <person name="Kim I.S."/>
        </authorList>
    </citation>
    <scope>NUCLEOTIDE SEQUENCE</scope>
    <source>
        <strain evidence="3">CWB-B4</strain>
        <strain evidence="2 5">CWB-B43</strain>
    </source>
</reference>
<evidence type="ECO:0000313" key="4">
    <source>
        <dbReference type="Proteomes" id="UP000807542"/>
    </source>
</evidence>
<sequence>MATIPTQVAVPSELPQDLKFNAGKIDEFVTTDEKFYIDRFGNKHRTIAGMNYDSNQAMLNYGYVTKKSFEVGNTIEYSNDILQWENNGEFYRWDGQVPKVVPAGSTPSSAGGMGKGKWIGVGDASLRGELVGPSGLNLIGAYSSIAELMSSTPNEGDRVFVTGYNEGSVVGGGIFNAVRSSLEQDFWRVFDSSVTGIKWIAECRELSLENFGLSGLTENADKLSVLNKAFDYCTSNSIREIKVNDNYSVIENLRLTNKSNVIIIGNGSIEGIYRKNVNNNQNTPEAYDNMRPLLGASKKNSTINVLIFGDSISTDDPNTISFDATMWAKIKSKITDDNPGKEFAFINRAIGGQTWANANTKPTSTDIEWYTDPNEPWVYYVVQPKPDIVIFAFGMNDANGFNAGAMVSTVNKVKSALPEADFIFITTPAPSIAAILPGGYDQPIFQEGRDFAAGFARTFANFYGYSYLDINHYFNMVRDGRDILNCELMKVEEVISSSFIASTYCHDFSLSAVVSSPLIDESKVIAVNCGLDPEDLIYIGISHGKYIVSAKTEYVETYYTTTNPVKYVPEYDHTIQISVINNTFRVWIETALIAEGKVIRHGGRFLPSIKWTSGNGPFSSVTLMSGIPRKIQQTMVDNEIWGIAGEMADTKYPFGGNGVNHYSSKGISGIVSPVLAKSNLKIPNVYNDGIPESYYLSLSQGTIAVIPAKSTREGNVIHLSGSIKSTIENGEPIAFVPKNATPNGTVIVSGLTPSGVARMAVNIDGSIVLASGSAVDLLSLDGVSYAV</sequence>
<evidence type="ECO:0000259" key="1">
    <source>
        <dbReference type="Pfam" id="PF18668"/>
    </source>
</evidence>
<feature type="domain" description="Tail spike TSP1/Gp66 N-terminal" evidence="1">
    <location>
        <begin position="63"/>
        <end position="123"/>
    </location>
</feature>
<dbReference type="Proteomes" id="UP000807542">
    <property type="component" value="Unassembled WGS sequence"/>
</dbReference>
<accession>A0A9D7AKN0</accession>
<dbReference type="Proteomes" id="UP001296969">
    <property type="component" value="Unassembled WGS sequence"/>
</dbReference>
<dbReference type="CDD" id="cd00229">
    <property type="entry name" value="SGNH_hydrolase"/>
    <property type="match status" value="1"/>
</dbReference>
<dbReference type="InterPro" id="IPR036514">
    <property type="entry name" value="SGNH_hydro_sf"/>
</dbReference>
<proteinExistence type="predicted"/>
<dbReference type="EMBL" id="JADRCP010000005">
    <property type="protein sequence ID" value="MBK5177742.1"/>
    <property type="molecule type" value="Genomic_DNA"/>
</dbReference>
<dbReference type="GO" id="GO:0016788">
    <property type="term" value="F:hydrolase activity, acting on ester bonds"/>
    <property type="evidence" value="ECO:0007669"/>
    <property type="project" value="UniProtKB-ARBA"/>
</dbReference>
<evidence type="ECO:0000313" key="3">
    <source>
        <dbReference type="EMBL" id="MBK5177742.1"/>
    </source>
</evidence>
<dbReference type="SUPFAM" id="SSF52266">
    <property type="entry name" value="SGNH hydrolase"/>
    <property type="match status" value="1"/>
</dbReference>
<dbReference type="Pfam" id="PF18668">
    <property type="entry name" value="Tail_spike_N"/>
    <property type="match status" value="1"/>
</dbReference>